<dbReference type="InterPro" id="IPR037482">
    <property type="entry name" value="ST1585_MBL-fold"/>
</dbReference>
<keyword evidence="3" id="KW-1185">Reference proteome</keyword>
<accession>M1E8P1</accession>
<evidence type="ECO:0000313" key="3">
    <source>
        <dbReference type="Proteomes" id="UP000011765"/>
    </source>
</evidence>
<gene>
    <name evidence="2" type="ORF">Thena_1457</name>
</gene>
<dbReference type="STRING" id="747365.Thena_1457"/>
<dbReference type="InterPro" id="IPR050855">
    <property type="entry name" value="NDM-1-like"/>
</dbReference>
<reference evidence="2 3" key="1">
    <citation type="submission" date="2011-04" db="EMBL/GenBank/DDBJ databases">
        <title>The complete genome of Thermodesulfobium narugense DSM 14796.</title>
        <authorList>
            <consortium name="US DOE Joint Genome Institute (JGI-PGF)"/>
            <person name="Lucas S."/>
            <person name="Han J."/>
            <person name="Lapidus A."/>
            <person name="Bruce D."/>
            <person name="Goodwin L."/>
            <person name="Pitluck S."/>
            <person name="Peters L."/>
            <person name="Kyrpides N."/>
            <person name="Mavromatis K."/>
            <person name="Pagani I."/>
            <person name="Ivanova N."/>
            <person name="Ovchinnikova G."/>
            <person name="Zhang X."/>
            <person name="Saunders L."/>
            <person name="Detter J.C."/>
            <person name="Tapia R."/>
            <person name="Han C."/>
            <person name="Land M."/>
            <person name="Hauser L."/>
            <person name="Markowitz V."/>
            <person name="Cheng J.-F."/>
            <person name="Hugenholtz P."/>
            <person name="Woyke T."/>
            <person name="Wu D."/>
            <person name="Spring S."/>
            <person name="Schroeder M."/>
            <person name="Brambilla E."/>
            <person name="Klenk H.-P."/>
            <person name="Eisen J.A."/>
        </authorList>
    </citation>
    <scope>NUCLEOTIDE SEQUENCE [LARGE SCALE GENOMIC DNA]</scope>
    <source>
        <strain evidence="2 3">DSM 14796</strain>
    </source>
</reference>
<dbReference type="PANTHER" id="PTHR42951">
    <property type="entry name" value="METALLO-BETA-LACTAMASE DOMAIN-CONTAINING"/>
    <property type="match status" value="1"/>
</dbReference>
<evidence type="ECO:0000313" key="2">
    <source>
        <dbReference type="EMBL" id="AEE15070.1"/>
    </source>
</evidence>
<dbReference type="SUPFAM" id="SSF56281">
    <property type="entry name" value="Metallo-hydrolase/oxidoreductase"/>
    <property type="match status" value="1"/>
</dbReference>
<dbReference type="SMART" id="SM00849">
    <property type="entry name" value="Lactamase_B"/>
    <property type="match status" value="1"/>
</dbReference>
<evidence type="ECO:0000259" key="1">
    <source>
        <dbReference type="SMART" id="SM00849"/>
    </source>
</evidence>
<dbReference type="RefSeq" id="WP_013756791.1">
    <property type="nucleotide sequence ID" value="NC_015499.1"/>
</dbReference>
<dbReference type="Pfam" id="PF00753">
    <property type="entry name" value="Lactamase_B"/>
    <property type="match status" value="1"/>
</dbReference>
<dbReference type="Gene3D" id="3.60.15.10">
    <property type="entry name" value="Ribonuclease Z/Hydroxyacylglutathione hydrolase-like"/>
    <property type="match status" value="1"/>
</dbReference>
<feature type="domain" description="Metallo-beta-lactamase" evidence="1">
    <location>
        <begin position="16"/>
        <end position="209"/>
    </location>
</feature>
<name>M1E8P1_9BACT</name>
<proteinExistence type="predicted"/>
<dbReference type="EMBL" id="CP002690">
    <property type="protein sequence ID" value="AEE15070.1"/>
    <property type="molecule type" value="Genomic_DNA"/>
</dbReference>
<dbReference type="KEGG" id="tnr:Thena_1457"/>
<dbReference type="eggNOG" id="COG0491">
    <property type="taxonomic scope" value="Bacteria"/>
</dbReference>
<dbReference type="HOGENOM" id="CLU_061385_1_0_9"/>
<dbReference type="CDD" id="cd07726">
    <property type="entry name" value="ST1585-like_MBL-fold"/>
    <property type="match status" value="1"/>
</dbReference>
<dbReference type="InterPro" id="IPR001279">
    <property type="entry name" value="Metallo-B-lactamas"/>
</dbReference>
<dbReference type="PANTHER" id="PTHR42951:SF22">
    <property type="entry name" value="METALLO BETA-LACTAMASE SUPERFAMILY LIPOPROTEIN"/>
    <property type="match status" value="1"/>
</dbReference>
<dbReference type="Proteomes" id="UP000011765">
    <property type="component" value="Chromosome"/>
</dbReference>
<protein>
    <submittedName>
        <fullName evidence="2">Beta-lactamase domain protein</fullName>
    </submittedName>
</protein>
<dbReference type="OrthoDB" id="9761531at2"/>
<dbReference type="AlphaFoldDB" id="M1E8P1"/>
<dbReference type="InterPro" id="IPR036866">
    <property type="entry name" value="RibonucZ/Hydroxyglut_hydro"/>
</dbReference>
<sequence length="293" mass="33728">MRIQTLDLNFLNSKHVLSSYLVETDPPFLIETGPDSTFENLKTALNKAGYEIKDIKNVFITHIHLDHSGAAFRFASEGAKIYVHPNGKKHLVNPDRLIRSATMVYKERTRELWGDTLPIDEEKVIETSDEQIVTIGNVQVRVIESPGHAKHHNVYLIEDHLFTGDTGGVRINDGPIMPAVPPPDIDIPLWLKTIEKMKSLKPTYICPSHFGCFDDALDHLEILKENLIKYDEFIRKQIKFSDDYNTLFPIFKEYVDSFFTDKKVRDFYQFANPDEMNLAGLIRYAKVNKFDVK</sequence>
<organism evidence="2 3">
    <name type="scientific">Thermodesulfobium narugense DSM 14796</name>
    <dbReference type="NCBI Taxonomy" id="747365"/>
    <lineage>
        <taxon>Bacteria</taxon>
        <taxon>Pseudomonadati</taxon>
        <taxon>Thermodesulfobiota</taxon>
        <taxon>Thermodesulfobiia</taxon>
        <taxon>Thermodesulfobiales</taxon>
        <taxon>Thermodesulfobiaceae</taxon>
        <taxon>Thermodesulfobium</taxon>
    </lineage>
</organism>